<feature type="domain" description="MOSC" evidence="1">
    <location>
        <begin position="124"/>
        <end position="267"/>
    </location>
</feature>
<dbReference type="InterPro" id="IPR005303">
    <property type="entry name" value="MOCOS_middle"/>
</dbReference>
<dbReference type="GO" id="GO:0030170">
    <property type="term" value="F:pyridoxal phosphate binding"/>
    <property type="evidence" value="ECO:0007669"/>
    <property type="project" value="InterPro"/>
</dbReference>
<name>A0A7K1XVZ6_9SPHI</name>
<dbReference type="SUPFAM" id="SSF141673">
    <property type="entry name" value="MOSC N-terminal domain-like"/>
    <property type="match status" value="1"/>
</dbReference>
<dbReference type="GO" id="GO:0030151">
    <property type="term" value="F:molybdenum ion binding"/>
    <property type="evidence" value="ECO:0007669"/>
    <property type="project" value="InterPro"/>
</dbReference>
<protein>
    <submittedName>
        <fullName evidence="2">MOSC domain-containing protein</fullName>
    </submittedName>
</protein>
<dbReference type="Proteomes" id="UP000451233">
    <property type="component" value="Unassembled WGS sequence"/>
</dbReference>
<evidence type="ECO:0000313" key="3">
    <source>
        <dbReference type="Proteomes" id="UP000451233"/>
    </source>
</evidence>
<dbReference type="PANTHER" id="PTHR36930:SF1">
    <property type="entry name" value="MOSC DOMAIN-CONTAINING PROTEIN"/>
    <property type="match status" value="1"/>
</dbReference>
<evidence type="ECO:0000313" key="2">
    <source>
        <dbReference type="EMBL" id="MXV15154.1"/>
    </source>
</evidence>
<dbReference type="InterPro" id="IPR052716">
    <property type="entry name" value="MOSC_domain"/>
</dbReference>
<organism evidence="2 3">
    <name type="scientific">Hufsiella ginkgonis</name>
    <dbReference type="NCBI Taxonomy" id="2695274"/>
    <lineage>
        <taxon>Bacteria</taxon>
        <taxon>Pseudomonadati</taxon>
        <taxon>Bacteroidota</taxon>
        <taxon>Sphingobacteriia</taxon>
        <taxon>Sphingobacteriales</taxon>
        <taxon>Sphingobacteriaceae</taxon>
        <taxon>Hufsiella</taxon>
    </lineage>
</organism>
<gene>
    <name evidence="2" type="ORF">GS398_07570</name>
</gene>
<dbReference type="EMBL" id="WVHS01000002">
    <property type="protein sequence ID" value="MXV15154.1"/>
    <property type="molecule type" value="Genomic_DNA"/>
</dbReference>
<dbReference type="Pfam" id="PF03476">
    <property type="entry name" value="MOSC_N"/>
    <property type="match status" value="1"/>
</dbReference>
<accession>A0A7K1XVZ6</accession>
<evidence type="ECO:0000259" key="1">
    <source>
        <dbReference type="PROSITE" id="PS51340"/>
    </source>
</evidence>
<proteinExistence type="predicted"/>
<sequence>MLRISDIFLYPVKSTYRLSVTESAVLPEGLAYDRRWAIIDRDHTVLTAREYPAMLGIRTRLSGHALEISTPDGAGISVTLNPPPEELVPATLFSNEVSGIRVGSLADQLISDHLGTDCRLIFMDDTRGRIIPPKYNARATDKVSYADTSPVMILSEESVAELNGKLAQPVSVHHFRPNVVVSGCLPQEEESWKLVRIGDVILEANETCKRCVFTLIDPETHQKRADKEPLKTLAAYKKHPRGGVSFGITLVPRSAGTIRRGDRIEILETAATFSG</sequence>
<dbReference type="PROSITE" id="PS51340">
    <property type="entry name" value="MOSC"/>
    <property type="match status" value="1"/>
</dbReference>
<reference evidence="2 3" key="1">
    <citation type="submission" date="2019-11" db="EMBL/GenBank/DDBJ databases">
        <title>Pedobacter sp. HMF7056 Genome sequencing and assembly.</title>
        <authorList>
            <person name="Kang H."/>
            <person name="Kim H."/>
            <person name="Joh K."/>
        </authorList>
    </citation>
    <scope>NUCLEOTIDE SEQUENCE [LARGE SCALE GENOMIC DNA]</scope>
    <source>
        <strain evidence="2 3">HMF7056</strain>
    </source>
</reference>
<dbReference type="GO" id="GO:0003824">
    <property type="term" value="F:catalytic activity"/>
    <property type="evidence" value="ECO:0007669"/>
    <property type="project" value="InterPro"/>
</dbReference>
<dbReference type="InterPro" id="IPR011037">
    <property type="entry name" value="Pyrv_Knase-like_insert_dom_sf"/>
</dbReference>
<comment type="caution">
    <text evidence="2">The sequence shown here is derived from an EMBL/GenBank/DDBJ whole genome shotgun (WGS) entry which is preliminary data.</text>
</comment>
<dbReference type="AlphaFoldDB" id="A0A7K1XVZ6"/>
<keyword evidence="3" id="KW-1185">Reference proteome</keyword>
<dbReference type="Gene3D" id="2.40.33.20">
    <property type="entry name" value="PK beta-barrel domain-like"/>
    <property type="match status" value="1"/>
</dbReference>
<dbReference type="InterPro" id="IPR005302">
    <property type="entry name" value="MoCF_Sase_C"/>
</dbReference>
<dbReference type="Pfam" id="PF03473">
    <property type="entry name" value="MOSC"/>
    <property type="match status" value="1"/>
</dbReference>
<dbReference type="SUPFAM" id="SSF50800">
    <property type="entry name" value="PK beta-barrel domain-like"/>
    <property type="match status" value="1"/>
</dbReference>
<dbReference type="RefSeq" id="WP_160906168.1">
    <property type="nucleotide sequence ID" value="NZ_WVHS01000002.1"/>
</dbReference>
<dbReference type="PANTHER" id="PTHR36930">
    <property type="entry name" value="METAL-SULFUR CLUSTER BIOSYNTHESIS PROTEINS YUAD-RELATED"/>
    <property type="match status" value="1"/>
</dbReference>